<dbReference type="ExpressionAtlas" id="A0A3Q0KCX9">
    <property type="expression patterns" value="differential"/>
</dbReference>
<protein>
    <submittedName>
        <fullName evidence="3">Uncharacterized protein</fullName>
    </submittedName>
</protein>
<accession>A0A3Q0KCX9</accession>
<keyword evidence="1" id="KW-0732">Signal</keyword>
<dbReference type="STRING" id="6183.A0A3Q0KCX9"/>
<organism evidence="2 3">
    <name type="scientific">Schistosoma mansoni</name>
    <name type="common">Blood fluke</name>
    <dbReference type="NCBI Taxonomy" id="6183"/>
    <lineage>
        <taxon>Eukaryota</taxon>
        <taxon>Metazoa</taxon>
        <taxon>Spiralia</taxon>
        <taxon>Lophotrochozoa</taxon>
        <taxon>Platyhelminthes</taxon>
        <taxon>Trematoda</taxon>
        <taxon>Digenea</taxon>
        <taxon>Strigeidida</taxon>
        <taxon>Schistosomatoidea</taxon>
        <taxon>Schistosomatidae</taxon>
        <taxon>Schistosoma</taxon>
    </lineage>
</organism>
<proteinExistence type="predicted"/>
<evidence type="ECO:0000313" key="2">
    <source>
        <dbReference type="Proteomes" id="UP000008854"/>
    </source>
</evidence>
<evidence type="ECO:0000313" key="3">
    <source>
        <dbReference type="WBParaSite" id="Smp_018880.1"/>
    </source>
</evidence>
<reference evidence="2" key="1">
    <citation type="journal article" date="2012" name="PLoS Negl. Trop. Dis.">
        <title>A systematically improved high quality genome and transcriptome of the human blood fluke Schistosoma mansoni.</title>
        <authorList>
            <person name="Protasio A.V."/>
            <person name="Tsai I.J."/>
            <person name="Babbage A."/>
            <person name="Nichol S."/>
            <person name="Hunt M."/>
            <person name="Aslett M.A."/>
            <person name="De Silva N."/>
            <person name="Velarde G.S."/>
            <person name="Anderson T.J."/>
            <person name="Clark R.C."/>
            <person name="Davidson C."/>
            <person name="Dillon G.P."/>
            <person name="Holroyd N.E."/>
            <person name="LoVerde P.T."/>
            <person name="Lloyd C."/>
            <person name="McQuillan J."/>
            <person name="Oliveira G."/>
            <person name="Otto T.D."/>
            <person name="Parker-Manuel S.J."/>
            <person name="Quail M.A."/>
            <person name="Wilson R.A."/>
            <person name="Zerlotini A."/>
            <person name="Dunne D.W."/>
            <person name="Berriman M."/>
        </authorList>
    </citation>
    <scope>NUCLEOTIDE SEQUENCE [LARGE SCALE GENOMIC DNA]</scope>
    <source>
        <strain evidence="2">Puerto Rican</strain>
    </source>
</reference>
<sequence>MTLTSILFITISLTCLFFQTGDAISVGVEVGGDAGIKAGLGLGGGAGVKAGLVLGRGARTRNGYRDVRNLLIAKRLGRGTISGEVSGGSESSRTVRREVIIDPGQEDSEETVQRKKIVKTREIIEVPAEEESSTKTRKTINKRTIIDDDSDSSFEI</sequence>
<dbReference type="Proteomes" id="UP000008854">
    <property type="component" value="Unassembled WGS sequence"/>
</dbReference>
<keyword evidence="2" id="KW-1185">Reference proteome</keyword>
<evidence type="ECO:0000256" key="1">
    <source>
        <dbReference type="SAM" id="SignalP"/>
    </source>
</evidence>
<name>A0A3Q0KCX9_SCHMA</name>
<dbReference type="InParanoid" id="A0A3Q0KCX9"/>
<feature type="chain" id="PRO_5018026817" evidence="1">
    <location>
        <begin position="24"/>
        <end position="156"/>
    </location>
</feature>
<dbReference type="WBParaSite" id="Smp_018880.1">
    <property type="protein sequence ID" value="Smp_018880.1"/>
    <property type="gene ID" value="Smp_018880"/>
</dbReference>
<feature type="signal peptide" evidence="1">
    <location>
        <begin position="1"/>
        <end position="23"/>
    </location>
</feature>
<dbReference type="AlphaFoldDB" id="A0A3Q0KCX9"/>
<reference evidence="3" key="2">
    <citation type="submission" date="2018-12" db="UniProtKB">
        <authorList>
            <consortium name="WormBaseParasite"/>
        </authorList>
    </citation>
    <scope>IDENTIFICATION</scope>
    <source>
        <strain evidence="3">Puerto Rican</strain>
    </source>
</reference>